<dbReference type="GO" id="GO:0005737">
    <property type="term" value="C:cytoplasm"/>
    <property type="evidence" value="ECO:0007669"/>
    <property type="project" value="TreeGrafter"/>
</dbReference>
<accession>A0A146KFD5</accession>
<keyword evidence="4" id="KW-0808">Transferase</keyword>
<dbReference type="Gene3D" id="3.30.200.20">
    <property type="entry name" value="Phosphorylase Kinase, domain 1"/>
    <property type="match status" value="1"/>
</dbReference>
<feature type="non-terminal residue" evidence="9">
    <location>
        <position position="343"/>
    </location>
</feature>
<keyword evidence="7" id="KW-0067">ATP-binding</keyword>
<evidence type="ECO:0000259" key="8">
    <source>
        <dbReference type="PROSITE" id="PS50011"/>
    </source>
</evidence>
<dbReference type="InterPro" id="IPR011009">
    <property type="entry name" value="Kinase-like_dom_sf"/>
</dbReference>
<dbReference type="InterPro" id="IPR000719">
    <property type="entry name" value="Prot_kinase_dom"/>
</dbReference>
<gene>
    <name evidence="9" type="ORF">TPC1_12699</name>
</gene>
<dbReference type="GO" id="GO:0000307">
    <property type="term" value="C:cyclin-dependent protein kinase holoenzyme complex"/>
    <property type="evidence" value="ECO:0007669"/>
    <property type="project" value="TreeGrafter"/>
</dbReference>
<dbReference type="PROSITE" id="PS50011">
    <property type="entry name" value="PROTEIN_KINASE_DOM"/>
    <property type="match status" value="1"/>
</dbReference>
<dbReference type="InterPro" id="IPR008271">
    <property type="entry name" value="Ser/Thr_kinase_AS"/>
</dbReference>
<evidence type="ECO:0000313" key="9">
    <source>
        <dbReference type="EMBL" id="JAP94594.1"/>
    </source>
</evidence>
<dbReference type="Pfam" id="PF00069">
    <property type="entry name" value="Pkinase"/>
    <property type="match status" value="1"/>
</dbReference>
<dbReference type="Gene3D" id="1.10.510.10">
    <property type="entry name" value="Transferase(Phosphotransferase) domain 1"/>
    <property type="match status" value="1"/>
</dbReference>
<proteinExistence type="inferred from homology"/>
<evidence type="ECO:0000256" key="7">
    <source>
        <dbReference type="ARBA" id="ARBA00022840"/>
    </source>
</evidence>
<evidence type="ECO:0000256" key="4">
    <source>
        <dbReference type="ARBA" id="ARBA00022679"/>
    </source>
</evidence>
<dbReference type="SMART" id="SM00220">
    <property type="entry name" value="S_TKc"/>
    <property type="match status" value="1"/>
</dbReference>
<evidence type="ECO:0000256" key="3">
    <source>
        <dbReference type="ARBA" id="ARBA00022527"/>
    </source>
</evidence>
<organism evidence="9">
    <name type="scientific">Trepomonas sp. PC1</name>
    <dbReference type="NCBI Taxonomy" id="1076344"/>
    <lineage>
        <taxon>Eukaryota</taxon>
        <taxon>Metamonada</taxon>
        <taxon>Diplomonadida</taxon>
        <taxon>Hexamitidae</taxon>
        <taxon>Hexamitinae</taxon>
        <taxon>Trepomonas</taxon>
    </lineage>
</organism>
<comment type="similarity">
    <text evidence="1">Belongs to the protein kinase superfamily. CMGC Ser/Thr protein kinase family. CDC2/CDKX subfamily.</text>
</comment>
<dbReference type="InterPro" id="IPR050108">
    <property type="entry name" value="CDK"/>
</dbReference>
<keyword evidence="5" id="KW-0547">Nucleotide-binding</keyword>
<dbReference type="EC" id="2.7.11.22" evidence="2"/>
<dbReference type="PROSITE" id="PS00108">
    <property type="entry name" value="PROTEIN_KINASE_ST"/>
    <property type="match status" value="1"/>
</dbReference>
<feature type="domain" description="Protein kinase" evidence="8">
    <location>
        <begin position="8"/>
        <end position="307"/>
    </location>
</feature>
<dbReference type="GO" id="GO:0000082">
    <property type="term" value="P:G1/S transition of mitotic cell cycle"/>
    <property type="evidence" value="ECO:0007669"/>
    <property type="project" value="TreeGrafter"/>
</dbReference>
<keyword evidence="6 9" id="KW-0418">Kinase</keyword>
<dbReference type="AlphaFoldDB" id="A0A146KFD5"/>
<feature type="non-terminal residue" evidence="9">
    <location>
        <position position="1"/>
    </location>
</feature>
<dbReference type="GO" id="GO:0004693">
    <property type="term" value="F:cyclin-dependent protein serine/threonine kinase activity"/>
    <property type="evidence" value="ECO:0007669"/>
    <property type="project" value="UniProtKB-EC"/>
</dbReference>
<evidence type="ECO:0000256" key="6">
    <source>
        <dbReference type="ARBA" id="ARBA00022777"/>
    </source>
</evidence>
<protein>
    <recommendedName>
        <fullName evidence="2">cyclin-dependent kinase</fullName>
        <ecNumber evidence="2">2.7.11.22</ecNumber>
    </recommendedName>
</protein>
<dbReference type="PANTHER" id="PTHR24056:SF254">
    <property type="entry name" value="CYCLIN-DEPENDENT KINASE 2"/>
    <property type="match status" value="1"/>
</dbReference>
<dbReference type="PANTHER" id="PTHR24056">
    <property type="entry name" value="CELL DIVISION PROTEIN KINASE"/>
    <property type="match status" value="1"/>
</dbReference>
<reference evidence="9" key="1">
    <citation type="submission" date="2015-07" db="EMBL/GenBank/DDBJ databases">
        <title>Adaptation to a free-living lifestyle via gene acquisitions in the diplomonad Trepomonas sp. PC1.</title>
        <authorList>
            <person name="Xu F."/>
            <person name="Jerlstrom-Hultqvist J."/>
            <person name="Kolisko M."/>
            <person name="Simpson A.G.B."/>
            <person name="Roger A.J."/>
            <person name="Svard S.G."/>
            <person name="Andersson J.O."/>
        </authorList>
    </citation>
    <scope>NUCLEOTIDE SEQUENCE</scope>
    <source>
        <strain evidence="9">PC1</strain>
    </source>
</reference>
<dbReference type="GO" id="GO:0005634">
    <property type="term" value="C:nucleus"/>
    <property type="evidence" value="ECO:0007669"/>
    <property type="project" value="TreeGrafter"/>
</dbReference>
<dbReference type="GO" id="GO:0007165">
    <property type="term" value="P:signal transduction"/>
    <property type="evidence" value="ECO:0007669"/>
    <property type="project" value="TreeGrafter"/>
</dbReference>
<dbReference type="GO" id="GO:0010389">
    <property type="term" value="P:regulation of G2/M transition of mitotic cell cycle"/>
    <property type="evidence" value="ECO:0007669"/>
    <property type="project" value="TreeGrafter"/>
</dbReference>
<evidence type="ECO:0000256" key="2">
    <source>
        <dbReference type="ARBA" id="ARBA00012425"/>
    </source>
</evidence>
<sequence length="343" mass="39534">DFRRRFDLFDSHKYAIGGQSTIHTAKDLETKQEVILKQISNDQNGISQSAMRERYALERFQSCDNIVKMIKCYAENGYHLFVLEKCEIDLSELQKLYRQQNKQLLASHRHLILNHLVTALQLIHSKNYCHRDVKLSNLLIKNQIVKLCDFGLCINCCFEPEQGSGSVIYQAPELHLNERKHLKENDMWAVGMVCLSLVLGCDDEELSWLDMVSGSQGQQNSAKILKQIAKLIGNPEKNELKVNEAYFQCYFDGVKTDGVIDEVLEQFGASQIEKAVIKGCMKWNHNERLTAEQVLEITSEAEMQNIFGRKYEVDELRFTQREQCKLKQSVCDFDAPLADLNME</sequence>
<dbReference type="GO" id="GO:0030332">
    <property type="term" value="F:cyclin binding"/>
    <property type="evidence" value="ECO:0007669"/>
    <property type="project" value="TreeGrafter"/>
</dbReference>
<name>A0A146KFD5_9EUKA</name>
<dbReference type="SUPFAM" id="SSF56112">
    <property type="entry name" value="Protein kinase-like (PK-like)"/>
    <property type="match status" value="1"/>
</dbReference>
<dbReference type="GO" id="GO:0005524">
    <property type="term" value="F:ATP binding"/>
    <property type="evidence" value="ECO:0007669"/>
    <property type="project" value="UniProtKB-KW"/>
</dbReference>
<dbReference type="EMBL" id="GDID01002012">
    <property type="protein sequence ID" value="JAP94594.1"/>
    <property type="molecule type" value="Transcribed_RNA"/>
</dbReference>
<keyword evidence="3" id="KW-0723">Serine/threonine-protein kinase</keyword>
<evidence type="ECO:0000256" key="1">
    <source>
        <dbReference type="ARBA" id="ARBA00006485"/>
    </source>
</evidence>
<dbReference type="GO" id="GO:0010468">
    <property type="term" value="P:regulation of gene expression"/>
    <property type="evidence" value="ECO:0007669"/>
    <property type="project" value="TreeGrafter"/>
</dbReference>
<dbReference type="CDD" id="cd00180">
    <property type="entry name" value="PKc"/>
    <property type="match status" value="1"/>
</dbReference>
<evidence type="ECO:0000256" key="5">
    <source>
        <dbReference type="ARBA" id="ARBA00022741"/>
    </source>
</evidence>